<organism evidence="2 3">
    <name type="scientific">Globisporangium ultimum (strain ATCC 200006 / CBS 805.95 / DAOM BR144)</name>
    <name type="common">Pythium ultimum</name>
    <dbReference type="NCBI Taxonomy" id="431595"/>
    <lineage>
        <taxon>Eukaryota</taxon>
        <taxon>Sar</taxon>
        <taxon>Stramenopiles</taxon>
        <taxon>Oomycota</taxon>
        <taxon>Peronosporomycetes</taxon>
        <taxon>Pythiales</taxon>
        <taxon>Pythiaceae</taxon>
        <taxon>Globisporangium</taxon>
    </lineage>
</organism>
<feature type="compositionally biased region" description="Low complexity" evidence="1">
    <location>
        <begin position="99"/>
        <end position="139"/>
    </location>
</feature>
<feature type="region of interest" description="Disordered" evidence="1">
    <location>
        <begin position="358"/>
        <end position="388"/>
    </location>
</feature>
<name>K3X8I5_GLOUD</name>
<feature type="compositionally biased region" description="Basic residues" evidence="1">
    <location>
        <begin position="593"/>
        <end position="603"/>
    </location>
</feature>
<feature type="region of interest" description="Disordered" evidence="1">
    <location>
        <begin position="423"/>
        <end position="443"/>
    </location>
</feature>
<feature type="compositionally biased region" description="Polar residues" evidence="1">
    <location>
        <begin position="358"/>
        <end position="372"/>
    </location>
</feature>
<reference evidence="3" key="1">
    <citation type="journal article" date="2010" name="Genome Biol.">
        <title>Genome sequence of the necrotrophic plant pathogen Pythium ultimum reveals original pathogenicity mechanisms and effector repertoire.</title>
        <authorList>
            <person name="Levesque C.A."/>
            <person name="Brouwer H."/>
            <person name="Cano L."/>
            <person name="Hamilton J.P."/>
            <person name="Holt C."/>
            <person name="Huitema E."/>
            <person name="Raffaele S."/>
            <person name="Robideau G.P."/>
            <person name="Thines M."/>
            <person name="Win J."/>
            <person name="Zerillo M.M."/>
            <person name="Beakes G.W."/>
            <person name="Boore J.L."/>
            <person name="Busam D."/>
            <person name="Dumas B."/>
            <person name="Ferriera S."/>
            <person name="Fuerstenberg S.I."/>
            <person name="Gachon C.M."/>
            <person name="Gaulin E."/>
            <person name="Govers F."/>
            <person name="Grenville-Briggs L."/>
            <person name="Horner N."/>
            <person name="Hostetler J."/>
            <person name="Jiang R.H."/>
            <person name="Johnson J."/>
            <person name="Krajaejun T."/>
            <person name="Lin H."/>
            <person name="Meijer H.J."/>
            <person name="Moore B."/>
            <person name="Morris P."/>
            <person name="Phuntmart V."/>
            <person name="Puiu D."/>
            <person name="Shetty J."/>
            <person name="Stajich J.E."/>
            <person name="Tripathy S."/>
            <person name="Wawra S."/>
            <person name="van West P."/>
            <person name="Whitty B.R."/>
            <person name="Coutinho P.M."/>
            <person name="Henrissat B."/>
            <person name="Martin F."/>
            <person name="Thomas P.D."/>
            <person name="Tyler B.M."/>
            <person name="De Vries R.P."/>
            <person name="Kamoun S."/>
            <person name="Yandell M."/>
            <person name="Tisserat N."/>
            <person name="Buell C.R."/>
        </authorList>
    </citation>
    <scope>NUCLEOTIDE SEQUENCE</scope>
    <source>
        <strain evidence="3">DAOM:BR144</strain>
    </source>
</reference>
<sequence length="715" mass="78070">MAAPPRLEACWAAAAPDPARRNGGQYASRAMTPSLPRAFPASDAFEMPDAAASLCFEQLRHGAAGFTDGAMMVGPQQINQEKQWRNGQQMRVVHAMKGNQQQQPQRQEQQQHAFQAQQQFQPSTQASAPPANANASAQSGNGGGACRSSAVIQPGVAIVPQHYLPVPVEMPVLRPPAYPLPFVDSYSYTHSGFQLQSPQGGEQYGSQPHFFGNRQQQQIPMAPSYAATATPMNVTTHPPIAFVPFSAQFDNVRSTNSNNYVARNQFGNATWNREQHFSAAASAIDPRLSRDALQPQQHTALSSMLLNQHHGNGWAPHTDTYQQQQQESQSAYFDAAATLYNLQSPVFSPRQTANGITMESLLNNDTKTTRNTANPKPRKPKASKKAQDIDAKGVELLLSMSIEQQNRALSMAGNTEMEPDFLESLSRPQPSLEFAPPGSNQSGFLATQLQHQLQKQEQQQQKASFPPYQIRLGMAIDAHPLSSVNAATNAQINLNNGNMGMKKKKAPVKRRRKQDAAQERTLYNSAVLVTNNSINVQRSASQNQSLSMTSVTQQNSTQGFAQPAHSGRVGTCPAQVNNNSNGHSMTNGEVKKAKVPVKRKRKQVVSAQSESAPQQQPPASALYERTTSGQSNLSPGFHMVWTLPDAQLTNLLNSAASSASTSPSMAINRATQVRTLNIGSSFNRQPRLEGEQVPLQIRLPDCLHLIRMVRMAHDL</sequence>
<dbReference type="EnsemblProtists" id="PYU1_T013534">
    <property type="protein sequence ID" value="PYU1_T013534"/>
    <property type="gene ID" value="PYU1_G013505"/>
</dbReference>
<feature type="region of interest" description="Disordered" evidence="1">
    <location>
        <begin position="96"/>
        <end position="147"/>
    </location>
</feature>
<protein>
    <submittedName>
        <fullName evidence="2">Uncharacterized protein</fullName>
    </submittedName>
</protein>
<reference evidence="3" key="2">
    <citation type="submission" date="2010-04" db="EMBL/GenBank/DDBJ databases">
        <authorList>
            <person name="Buell R."/>
            <person name="Hamilton J."/>
            <person name="Hostetler J."/>
        </authorList>
    </citation>
    <scope>NUCLEOTIDE SEQUENCE [LARGE SCALE GENOMIC DNA]</scope>
    <source>
        <strain evidence="3">DAOM:BR144</strain>
    </source>
</reference>
<evidence type="ECO:0000313" key="2">
    <source>
        <dbReference type="EnsemblProtists" id="PYU1_T013534"/>
    </source>
</evidence>
<accession>K3X8I5</accession>
<feature type="region of interest" description="Disordered" evidence="1">
    <location>
        <begin position="495"/>
        <end position="517"/>
    </location>
</feature>
<feature type="compositionally biased region" description="Basic residues" evidence="1">
    <location>
        <begin position="501"/>
        <end position="513"/>
    </location>
</feature>
<evidence type="ECO:0000256" key="1">
    <source>
        <dbReference type="SAM" id="MobiDB-lite"/>
    </source>
</evidence>
<dbReference type="HOGENOM" id="CLU_386630_0_0_1"/>
<dbReference type="EMBL" id="GL376593">
    <property type="status" value="NOT_ANNOTATED_CDS"/>
    <property type="molecule type" value="Genomic_DNA"/>
</dbReference>
<evidence type="ECO:0000313" key="3">
    <source>
        <dbReference type="Proteomes" id="UP000019132"/>
    </source>
</evidence>
<proteinExistence type="predicted"/>
<feature type="compositionally biased region" description="Low complexity" evidence="1">
    <location>
        <begin position="604"/>
        <end position="621"/>
    </location>
</feature>
<feature type="compositionally biased region" description="Polar residues" evidence="1">
    <location>
        <begin position="578"/>
        <end position="587"/>
    </location>
</feature>
<feature type="region of interest" description="Disordered" evidence="1">
    <location>
        <begin position="578"/>
        <end position="629"/>
    </location>
</feature>
<dbReference type="Proteomes" id="UP000019132">
    <property type="component" value="Unassembled WGS sequence"/>
</dbReference>
<dbReference type="InParanoid" id="K3X8I5"/>
<dbReference type="VEuPathDB" id="FungiDB:PYU1_G013505"/>
<keyword evidence="3" id="KW-1185">Reference proteome</keyword>
<reference evidence="2" key="3">
    <citation type="submission" date="2015-02" db="UniProtKB">
        <authorList>
            <consortium name="EnsemblProtists"/>
        </authorList>
    </citation>
    <scope>IDENTIFICATION</scope>
    <source>
        <strain evidence="2">DAOM BR144</strain>
    </source>
</reference>
<dbReference type="AlphaFoldDB" id="K3X8I5"/>